<dbReference type="Proteomes" id="UP000189677">
    <property type="component" value="Chromosome"/>
</dbReference>
<feature type="domain" description="NodB homology" evidence="4">
    <location>
        <begin position="111"/>
        <end position="291"/>
    </location>
</feature>
<dbReference type="GO" id="GO:0016020">
    <property type="term" value="C:membrane"/>
    <property type="evidence" value="ECO:0007669"/>
    <property type="project" value="TreeGrafter"/>
</dbReference>
<evidence type="ECO:0000256" key="3">
    <source>
        <dbReference type="SAM" id="MobiDB-lite"/>
    </source>
</evidence>
<dbReference type="SUPFAM" id="SSF88713">
    <property type="entry name" value="Glycoside hydrolase/deacetylase"/>
    <property type="match status" value="1"/>
</dbReference>
<keyword evidence="1" id="KW-0479">Metal-binding</keyword>
<evidence type="ECO:0000259" key="4">
    <source>
        <dbReference type="PROSITE" id="PS51677"/>
    </source>
</evidence>
<proteinExistence type="predicted"/>
<dbReference type="PANTHER" id="PTHR10587:SF133">
    <property type="entry name" value="CHITIN DEACETYLASE 1-RELATED"/>
    <property type="match status" value="1"/>
</dbReference>
<organism evidence="5 6">
    <name type="scientific">Streptomyces niveus</name>
    <name type="common">Streptomyces spheroides</name>
    <dbReference type="NCBI Taxonomy" id="193462"/>
    <lineage>
        <taxon>Bacteria</taxon>
        <taxon>Bacillati</taxon>
        <taxon>Actinomycetota</taxon>
        <taxon>Actinomycetes</taxon>
        <taxon>Kitasatosporales</taxon>
        <taxon>Streptomycetaceae</taxon>
        <taxon>Streptomyces</taxon>
    </lineage>
</organism>
<evidence type="ECO:0000256" key="2">
    <source>
        <dbReference type="ARBA" id="ARBA00022801"/>
    </source>
</evidence>
<protein>
    <submittedName>
        <fullName evidence="5">Oligosaccharide deacetylase</fullName>
    </submittedName>
</protein>
<feature type="compositionally biased region" description="Low complexity" evidence="3">
    <location>
        <begin position="43"/>
        <end position="65"/>
    </location>
</feature>
<dbReference type="Pfam" id="PF01522">
    <property type="entry name" value="Polysacc_deac_1"/>
    <property type="match status" value="1"/>
</dbReference>
<dbReference type="GO" id="GO:0046872">
    <property type="term" value="F:metal ion binding"/>
    <property type="evidence" value="ECO:0007669"/>
    <property type="project" value="UniProtKB-KW"/>
</dbReference>
<dbReference type="RefSeq" id="WP_078073964.1">
    <property type="nucleotide sequence ID" value="NZ_CP018047.1"/>
</dbReference>
<dbReference type="InterPro" id="IPR050248">
    <property type="entry name" value="Polysacc_deacetylase_ArnD"/>
</dbReference>
<evidence type="ECO:0000256" key="1">
    <source>
        <dbReference type="ARBA" id="ARBA00022723"/>
    </source>
</evidence>
<dbReference type="AlphaFoldDB" id="A0A1U9QME0"/>
<dbReference type="InterPro" id="IPR002509">
    <property type="entry name" value="NODB_dom"/>
</dbReference>
<accession>A0A1U9QME0</accession>
<keyword evidence="6" id="KW-1185">Reference proteome</keyword>
<dbReference type="OrthoDB" id="9763050at2"/>
<gene>
    <name evidence="5" type="ORF">BBN63_03540</name>
</gene>
<dbReference type="CDD" id="cd10917">
    <property type="entry name" value="CE4_NodB_like_6s_7s"/>
    <property type="match status" value="1"/>
</dbReference>
<keyword evidence="2" id="KW-0378">Hydrolase</keyword>
<evidence type="ECO:0000313" key="6">
    <source>
        <dbReference type="Proteomes" id="UP000189677"/>
    </source>
</evidence>
<dbReference type="InterPro" id="IPR011330">
    <property type="entry name" value="Glyco_hydro/deAcase_b/a-brl"/>
</dbReference>
<dbReference type="PANTHER" id="PTHR10587">
    <property type="entry name" value="GLYCOSYL TRANSFERASE-RELATED"/>
    <property type="match status" value="1"/>
</dbReference>
<dbReference type="KEGG" id="snw:BBN63_03540"/>
<sequence length="304" mass="32621">MEPTKMNQMIPGRRAVLRVAAVLGAVGLARLMTTGEAHTPVRPATGSPPAGGPAASSPPAGATAAGPPPALPGGSSAYRLSPMTEFQPPGYRPARLPVRTEPFMEMPGLGRSMVLTFDDGPDPKYTRGILKTLRAHDVRAMFFVCGGMAKGQGDLLREMADDGHIVANHSWSHPELPTLKPARIREEMERTSEVIERALGLPPVWFRAPYGSWNRHTFKIGAELGMEPLAWTLDTLDWKSPGTGKIVRRVLDGAAPGVVVLSHDAGGNRSQSVDALRDYLPKLLKKGYAITVPRRGYGITAPKS</sequence>
<reference evidence="5 6" key="1">
    <citation type="submission" date="2016-11" db="EMBL/GenBank/DDBJ databases">
        <title>Complete genome sequence of Streptomyces niveus SCSIO 3406.</title>
        <authorList>
            <person name="Zhu Q."/>
            <person name="Cheng W."/>
            <person name="Song Y."/>
            <person name="Li Q."/>
            <person name="Ju J."/>
        </authorList>
    </citation>
    <scope>NUCLEOTIDE SEQUENCE [LARGE SCALE GENOMIC DNA]</scope>
    <source>
        <strain evidence="5 6">SCSIO 3406</strain>
    </source>
</reference>
<dbReference type="GO" id="GO:0016810">
    <property type="term" value="F:hydrolase activity, acting on carbon-nitrogen (but not peptide) bonds"/>
    <property type="evidence" value="ECO:0007669"/>
    <property type="project" value="InterPro"/>
</dbReference>
<dbReference type="PROSITE" id="PS51677">
    <property type="entry name" value="NODB"/>
    <property type="match status" value="1"/>
</dbReference>
<feature type="region of interest" description="Disordered" evidence="3">
    <location>
        <begin position="37"/>
        <end position="94"/>
    </location>
</feature>
<dbReference type="EMBL" id="CP018047">
    <property type="protein sequence ID" value="AQU65454.1"/>
    <property type="molecule type" value="Genomic_DNA"/>
</dbReference>
<dbReference type="Gene3D" id="3.20.20.370">
    <property type="entry name" value="Glycoside hydrolase/deacetylase"/>
    <property type="match status" value="1"/>
</dbReference>
<name>A0A1U9QME0_STRNV</name>
<dbReference type="GO" id="GO:0005975">
    <property type="term" value="P:carbohydrate metabolic process"/>
    <property type="evidence" value="ECO:0007669"/>
    <property type="project" value="InterPro"/>
</dbReference>
<evidence type="ECO:0000313" key="5">
    <source>
        <dbReference type="EMBL" id="AQU65454.1"/>
    </source>
</evidence>